<protein>
    <submittedName>
        <fullName evidence="3">Uncharacterized protein</fullName>
    </submittedName>
</protein>
<reference evidence="3" key="1">
    <citation type="submission" date="2021-03" db="EMBL/GenBank/DDBJ databases">
        <title>Draft genome sequence of rust myrtle Austropuccinia psidii MF-1, a brazilian biotype.</title>
        <authorList>
            <person name="Quecine M.C."/>
            <person name="Pachon D.M.R."/>
            <person name="Bonatelli M.L."/>
            <person name="Correr F.H."/>
            <person name="Franceschini L.M."/>
            <person name="Leite T.F."/>
            <person name="Margarido G.R.A."/>
            <person name="Almeida C.A."/>
            <person name="Ferrarezi J.A."/>
            <person name="Labate C.A."/>
        </authorList>
    </citation>
    <scope>NUCLEOTIDE SEQUENCE</scope>
    <source>
        <strain evidence="3">MF-1</strain>
    </source>
</reference>
<evidence type="ECO:0000313" key="4">
    <source>
        <dbReference type="Proteomes" id="UP000765509"/>
    </source>
</evidence>
<proteinExistence type="predicted"/>
<comment type="caution">
    <text evidence="3">The sequence shown here is derived from an EMBL/GenBank/DDBJ whole genome shotgun (WGS) entry which is preliminary data.</text>
</comment>
<dbReference type="OrthoDB" id="2507718at2759"/>
<name>A0A9Q3E1Y3_9BASI</name>
<keyword evidence="4" id="KW-1185">Reference proteome</keyword>
<keyword evidence="2" id="KW-0472">Membrane</keyword>
<evidence type="ECO:0000256" key="1">
    <source>
        <dbReference type="SAM" id="MobiDB-lite"/>
    </source>
</evidence>
<gene>
    <name evidence="3" type="ORF">O181_054170</name>
</gene>
<accession>A0A9Q3E1Y3</accession>
<feature type="compositionally biased region" description="Acidic residues" evidence="1">
    <location>
        <begin position="139"/>
        <end position="148"/>
    </location>
</feature>
<feature type="transmembrane region" description="Helical" evidence="2">
    <location>
        <begin position="50"/>
        <end position="69"/>
    </location>
</feature>
<dbReference type="EMBL" id="AVOT02024021">
    <property type="protein sequence ID" value="MBW0514455.1"/>
    <property type="molecule type" value="Genomic_DNA"/>
</dbReference>
<evidence type="ECO:0000256" key="2">
    <source>
        <dbReference type="SAM" id="Phobius"/>
    </source>
</evidence>
<dbReference type="AlphaFoldDB" id="A0A9Q3E1Y3"/>
<feature type="region of interest" description="Disordered" evidence="1">
    <location>
        <begin position="171"/>
        <end position="194"/>
    </location>
</feature>
<keyword evidence="2" id="KW-1133">Transmembrane helix</keyword>
<dbReference type="Proteomes" id="UP000765509">
    <property type="component" value="Unassembled WGS sequence"/>
</dbReference>
<feature type="compositionally biased region" description="Low complexity" evidence="1">
    <location>
        <begin position="184"/>
        <end position="194"/>
    </location>
</feature>
<feature type="region of interest" description="Disordered" evidence="1">
    <location>
        <begin position="120"/>
        <end position="152"/>
    </location>
</feature>
<evidence type="ECO:0000313" key="3">
    <source>
        <dbReference type="EMBL" id="MBW0514455.1"/>
    </source>
</evidence>
<sequence>MSQQTLIIDKTNFNNNFYDLPHHHQSHPSHLHSGLSFGYSDLKTVELVKFYSLLLALFLVPLISLLKLLPKSIHHPSRLNRLGRPKRKLPVNYEPPQSTVDAPFIPLPTRRHFRVSHIGNRIKTRKSKPLTQSINQFDSDSENEDSDSQSESIRVEELRLVFGRRLRGEEEEFKGPSAMKGSRSLHSNLNSSLSNHLSKPTSQVIGFGKSISFNPVNYYHPHHKTKLTTQIDSTINFWASNTCQLKSLN</sequence>
<keyword evidence="2" id="KW-0812">Transmembrane</keyword>
<organism evidence="3 4">
    <name type="scientific">Austropuccinia psidii MF-1</name>
    <dbReference type="NCBI Taxonomy" id="1389203"/>
    <lineage>
        <taxon>Eukaryota</taxon>
        <taxon>Fungi</taxon>
        <taxon>Dikarya</taxon>
        <taxon>Basidiomycota</taxon>
        <taxon>Pucciniomycotina</taxon>
        <taxon>Pucciniomycetes</taxon>
        <taxon>Pucciniales</taxon>
        <taxon>Sphaerophragmiaceae</taxon>
        <taxon>Austropuccinia</taxon>
    </lineage>
</organism>